<reference evidence="2 3" key="1">
    <citation type="submission" date="2017-09" db="EMBL/GenBank/DDBJ databases">
        <title>The Catabolism of 3,6-Dichlorosalicylic acid is Initiated by the Cytochrome P450 Monooxygenase DsmABC in Rhizorhabdus dicambivorans Ndbn-20.</title>
        <authorList>
            <person name="Na L."/>
        </authorList>
    </citation>
    <scope>NUCLEOTIDE SEQUENCE [LARGE SCALE GENOMIC DNA]</scope>
    <source>
        <strain evidence="2 3">Ndbn-20m</strain>
    </source>
</reference>
<dbReference type="GO" id="GO:0016740">
    <property type="term" value="F:transferase activity"/>
    <property type="evidence" value="ECO:0007669"/>
    <property type="project" value="UniProtKB-KW"/>
</dbReference>
<dbReference type="RefSeq" id="WP_066959597.1">
    <property type="nucleotide sequence ID" value="NZ_CP023449.1"/>
</dbReference>
<dbReference type="NCBIfam" id="TIGR00526">
    <property type="entry name" value="folB_dom"/>
    <property type="match status" value="1"/>
</dbReference>
<dbReference type="OrthoDB" id="7597115at2"/>
<keyword evidence="3" id="KW-1185">Reference proteome</keyword>
<dbReference type="InterPro" id="IPR006157">
    <property type="entry name" value="FolB_dom"/>
</dbReference>
<organism evidence="2 3">
    <name type="scientific">Rhizorhabdus dicambivorans</name>
    <dbReference type="NCBI Taxonomy" id="1850238"/>
    <lineage>
        <taxon>Bacteria</taxon>
        <taxon>Pseudomonadati</taxon>
        <taxon>Pseudomonadota</taxon>
        <taxon>Alphaproteobacteria</taxon>
        <taxon>Sphingomonadales</taxon>
        <taxon>Sphingomonadaceae</taxon>
        <taxon>Rhizorhabdus</taxon>
    </lineage>
</organism>
<dbReference type="Pfam" id="PF02152">
    <property type="entry name" value="FolB"/>
    <property type="match status" value="1"/>
</dbReference>
<keyword evidence="2" id="KW-0808">Transferase</keyword>
<protein>
    <submittedName>
        <fullName evidence="2">Acetyltransferase</fullName>
    </submittedName>
</protein>
<evidence type="ECO:0000313" key="3">
    <source>
        <dbReference type="Proteomes" id="UP000218934"/>
    </source>
</evidence>
<dbReference type="Proteomes" id="UP000218934">
    <property type="component" value="Unassembled WGS sequence"/>
</dbReference>
<proteinExistence type="predicted"/>
<dbReference type="AlphaFoldDB" id="A0A2A4FYI2"/>
<dbReference type="Gene3D" id="3.30.1130.10">
    <property type="match status" value="1"/>
</dbReference>
<dbReference type="GO" id="GO:0004150">
    <property type="term" value="F:dihydroneopterin aldolase activity"/>
    <property type="evidence" value="ECO:0007669"/>
    <property type="project" value="InterPro"/>
</dbReference>
<evidence type="ECO:0000259" key="1">
    <source>
        <dbReference type="SMART" id="SM00905"/>
    </source>
</evidence>
<comment type="caution">
    <text evidence="2">The sequence shown here is derived from an EMBL/GenBank/DDBJ whole genome shotgun (WGS) entry which is preliminary data.</text>
</comment>
<accession>A0A2A4FYI2</accession>
<dbReference type="GO" id="GO:0006760">
    <property type="term" value="P:folic acid-containing compound metabolic process"/>
    <property type="evidence" value="ECO:0007669"/>
    <property type="project" value="InterPro"/>
</dbReference>
<name>A0A2A4FYI2_9SPHN</name>
<gene>
    <name evidence="2" type="ORF">COO09_07960</name>
</gene>
<dbReference type="InterPro" id="IPR043133">
    <property type="entry name" value="GTP-CH-I_C/QueF"/>
</dbReference>
<sequence length="144" mass="16152">MNEHRRITGSGLHGAMAGLEQTLWVRAERVRLMASVGIYRGEKEKRQEILLDIAAEVPEPEADQIGDTIDYRTLVDQARQLSEEGHFELIETYACELGRRLIALGGVTAVDLELYKPRAIAPAMASVRFRIRKPTPAHDGWRGC</sequence>
<dbReference type="EMBL" id="NWUF01000006">
    <property type="protein sequence ID" value="PCE42763.1"/>
    <property type="molecule type" value="Genomic_DNA"/>
</dbReference>
<dbReference type="SMART" id="SM00905">
    <property type="entry name" value="FolB"/>
    <property type="match status" value="1"/>
</dbReference>
<dbReference type="SUPFAM" id="SSF55620">
    <property type="entry name" value="Tetrahydrobiopterin biosynthesis enzymes-like"/>
    <property type="match status" value="1"/>
</dbReference>
<evidence type="ECO:0000313" key="2">
    <source>
        <dbReference type="EMBL" id="PCE42763.1"/>
    </source>
</evidence>
<dbReference type="KEGG" id="rdi:CMV14_03825"/>
<feature type="domain" description="Dihydroneopterin aldolase/epimerase" evidence="1">
    <location>
        <begin position="25"/>
        <end position="133"/>
    </location>
</feature>